<keyword evidence="2" id="KW-1185">Reference proteome</keyword>
<protein>
    <submittedName>
        <fullName evidence="1">Protein kinase</fullName>
    </submittedName>
</protein>
<dbReference type="KEGG" id="mng:MNEG_15509"/>
<name>A0A0D2K8J5_9CHLO</name>
<proteinExistence type="predicted"/>
<evidence type="ECO:0000313" key="2">
    <source>
        <dbReference type="Proteomes" id="UP000054498"/>
    </source>
</evidence>
<dbReference type="STRING" id="145388.A0A0D2K8J5"/>
<keyword evidence="1" id="KW-0808">Transferase</keyword>
<dbReference type="Gene3D" id="1.10.510.10">
    <property type="entry name" value="Transferase(Phosphotransferase) domain 1"/>
    <property type="match status" value="1"/>
</dbReference>
<reference evidence="1 2" key="1">
    <citation type="journal article" date="2013" name="BMC Genomics">
        <title>Reconstruction of the lipid metabolism for the microalga Monoraphidium neglectum from its genome sequence reveals characteristics suitable for biofuel production.</title>
        <authorList>
            <person name="Bogen C."/>
            <person name="Al-Dilaimi A."/>
            <person name="Albersmeier A."/>
            <person name="Wichmann J."/>
            <person name="Grundmann M."/>
            <person name="Rupp O."/>
            <person name="Lauersen K.J."/>
            <person name="Blifernez-Klassen O."/>
            <person name="Kalinowski J."/>
            <person name="Goesmann A."/>
            <person name="Mussgnug J.H."/>
            <person name="Kruse O."/>
        </authorList>
    </citation>
    <scope>NUCLEOTIDE SEQUENCE [LARGE SCALE GENOMIC DNA]</scope>
    <source>
        <strain evidence="1 2">SAG 48.87</strain>
    </source>
</reference>
<dbReference type="EMBL" id="KK105613">
    <property type="protein sequence ID" value="KIY92453.1"/>
    <property type="molecule type" value="Genomic_DNA"/>
</dbReference>
<dbReference type="Proteomes" id="UP000054498">
    <property type="component" value="Unassembled WGS sequence"/>
</dbReference>
<dbReference type="OrthoDB" id="4062651at2759"/>
<dbReference type="GeneID" id="25733177"/>
<dbReference type="RefSeq" id="XP_013891473.1">
    <property type="nucleotide sequence ID" value="XM_014036019.1"/>
</dbReference>
<accession>A0A0D2K8J5</accession>
<evidence type="ECO:0000313" key="1">
    <source>
        <dbReference type="EMBL" id="KIY92453.1"/>
    </source>
</evidence>
<dbReference type="GO" id="GO:0016301">
    <property type="term" value="F:kinase activity"/>
    <property type="evidence" value="ECO:0007669"/>
    <property type="project" value="UniProtKB-KW"/>
</dbReference>
<keyword evidence="1" id="KW-0418">Kinase</keyword>
<gene>
    <name evidence="1" type="ORF">MNEG_15509</name>
</gene>
<organism evidence="1 2">
    <name type="scientific">Monoraphidium neglectum</name>
    <dbReference type="NCBI Taxonomy" id="145388"/>
    <lineage>
        <taxon>Eukaryota</taxon>
        <taxon>Viridiplantae</taxon>
        <taxon>Chlorophyta</taxon>
        <taxon>core chlorophytes</taxon>
        <taxon>Chlorophyceae</taxon>
        <taxon>CS clade</taxon>
        <taxon>Sphaeropleales</taxon>
        <taxon>Selenastraceae</taxon>
        <taxon>Monoraphidium</taxon>
    </lineage>
</organism>
<sequence>MDPVEAAKVACNFGQRPEWGAAHGISRRLPDKLKQLVEACWAADYESRPEFIQIIATLEEVLRDLPQDPPGGGAAPGCSCAIM</sequence>
<dbReference type="AlphaFoldDB" id="A0A0D2K8J5"/>